<comment type="caution">
    <text evidence="1">The sequence shown here is derived from an EMBL/GenBank/DDBJ whole genome shotgun (WGS) entry which is preliminary data.</text>
</comment>
<dbReference type="EMBL" id="SNRW01009852">
    <property type="protein sequence ID" value="KAA6377401.1"/>
    <property type="molecule type" value="Genomic_DNA"/>
</dbReference>
<protein>
    <submittedName>
        <fullName evidence="1">Uncharacterized protein</fullName>
    </submittedName>
</protein>
<dbReference type="AlphaFoldDB" id="A0A5J4V5L9"/>
<evidence type="ECO:0000313" key="2">
    <source>
        <dbReference type="Proteomes" id="UP000324800"/>
    </source>
</evidence>
<sequence>MTQASGQNAQALFTDLRDGAGLNTTLSQPLVVDSDAIGSDTNVFASDREITMTDADVGPALRTSP</sequence>
<proteinExistence type="predicted"/>
<dbReference type="Proteomes" id="UP000324800">
    <property type="component" value="Unassembled WGS sequence"/>
</dbReference>
<reference evidence="1 2" key="1">
    <citation type="submission" date="2019-03" db="EMBL/GenBank/DDBJ databases">
        <title>Single cell metagenomics reveals metabolic interactions within the superorganism composed of flagellate Streblomastix strix and complex community of Bacteroidetes bacteria on its surface.</title>
        <authorList>
            <person name="Treitli S.C."/>
            <person name="Kolisko M."/>
            <person name="Husnik F."/>
            <person name="Keeling P."/>
            <person name="Hampl V."/>
        </authorList>
    </citation>
    <scope>NUCLEOTIDE SEQUENCE [LARGE SCALE GENOMIC DNA]</scope>
    <source>
        <strain evidence="1">ST1C</strain>
    </source>
</reference>
<accession>A0A5J4V5L9</accession>
<gene>
    <name evidence="1" type="ORF">EZS28_027073</name>
</gene>
<evidence type="ECO:0000313" key="1">
    <source>
        <dbReference type="EMBL" id="KAA6377401.1"/>
    </source>
</evidence>
<name>A0A5J4V5L9_9EUKA</name>
<feature type="non-terminal residue" evidence="1">
    <location>
        <position position="65"/>
    </location>
</feature>
<organism evidence="1 2">
    <name type="scientific">Streblomastix strix</name>
    <dbReference type="NCBI Taxonomy" id="222440"/>
    <lineage>
        <taxon>Eukaryota</taxon>
        <taxon>Metamonada</taxon>
        <taxon>Preaxostyla</taxon>
        <taxon>Oxymonadida</taxon>
        <taxon>Streblomastigidae</taxon>
        <taxon>Streblomastix</taxon>
    </lineage>
</organism>